<proteinExistence type="predicted"/>
<name>A0A9W8HB39_9FUNG</name>
<comment type="caution">
    <text evidence="1">The sequence shown here is derived from an EMBL/GenBank/DDBJ whole genome shotgun (WGS) entry which is preliminary data.</text>
</comment>
<dbReference type="EMBL" id="JANBUL010000057">
    <property type="protein sequence ID" value="KAJ2782980.1"/>
    <property type="molecule type" value="Genomic_DNA"/>
</dbReference>
<feature type="non-terminal residue" evidence="1">
    <location>
        <position position="96"/>
    </location>
</feature>
<protein>
    <submittedName>
        <fullName evidence="1">Uncharacterized protein</fullName>
    </submittedName>
</protein>
<keyword evidence="2" id="KW-1185">Reference proteome</keyword>
<accession>A0A9W8HB39</accession>
<gene>
    <name evidence="1" type="ORF">H4R18_001943</name>
</gene>
<reference evidence="1" key="1">
    <citation type="submission" date="2022-07" db="EMBL/GenBank/DDBJ databases">
        <title>Phylogenomic reconstructions and comparative analyses of Kickxellomycotina fungi.</title>
        <authorList>
            <person name="Reynolds N.K."/>
            <person name="Stajich J.E."/>
            <person name="Barry K."/>
            <person name="Grigoriev I.V."/>
            <person name="Crous P."/>
            <person name="Smith M.E."/>
        </authorList>
    </citation>
    <scope>NUCLEOTIDE SEQUENCE</scope>
    <source>
        <strain evidence="1">NBRC 105414</strain>
    </source>
</reference>
<dbReference type="Proteomes" id="UP001140217">
    <property type="component" value="Unassembled WGS sequence"/>
</dbReference>
<sequence length="96" mass="10606">MPTARLGRIHANLAKVGAGWPAECYKLPALTKGAAKLLGARAPTDAIASICARKHGLRDVDRDTIKPLINKLIRGVAKEARRQAQYMTQRRIRQHI</sequence>
<dbReference type="AlphaFoldDB" id="A0A9W8HB39"/>
<organism evidence="1 2">
    <name type="scientific">Coemansia javaensis</name>
    <dbReference type="NCBI Taxonomy" id="2761396"/>
    <lineage>
        <taxon>Eukaryota</taxon>
        <taxon>Fungi</taxon>
        <taxon>Fungi incertae sedis</taxon>
        <taxon>Zoopagomycota</taxon>
        <taxon>Kickxellomycotina</taxon>
        <taxon>Kickxellomycetes</taxon>
        <taxon>Kickxellales</taxon>
        <taxon>Kickxellaceae</taxon>
        <taxon>Coemansia</taxon>
    </lineage>
</organism>
<evidence type="ECO:0000313" key="2">
    <source>
        <dbReference type="Proteomes" id="UP001140217"/>
    </source>
</evidence>
<evidence type="ECO:0000313" key="1">
    <source>
        <dbReference type="EMBL" id="KAJ2782980.1"/>
    </source>
</evidence>